<dbReference type="EMBL" id="JACHDO010000001">
    <property type="protein sequence ID" value="MBB5495718.1"/>
    <property type="molecule type" value="Genomic_DNA"/>
</dbReference>
<proteinExistence type="predicted"/>
<dbReference type="RefSeq" id="WP_184371007.1">
    <property type="nucleotide sequence ID" value="NZ_JACHDO010000001.1"/>
</dbReference>
<evidence type="ECO:0000313" key="1">
    <source>
        <dbReference type="EMBL" id="MBB5495718.1"/>
    </source>
</evidence>
<sequence length="91" mass="9968">MFSVGGSGSLRKYVATFSLPDEEAAADFCRSGRIGNNFPVSGGELPEGQQERHFIGETELVEPRRCTSVKQGERVDRSVVFSFPEGERVSV</sequence>
<evidence type="ECO:0000313" key="2">
    <source>
        <dbReference type="Proteomes" id="UP000579647"/>
    </source>
</evidence>
<dbReference type="Proteomes" id="UP000579647">
    <property type="component" value="Unassembled WGS sequence"/>
</dbReference>
<keyword evidence="2" id="KW-1185">Reference proteome</keyword>
<reference evidence="1 2" key="1">
    <citation type="submission" date="2020-08" db="EMBL/GenBank/DDBJ databases">
        <title>Sequencing the genomes of 1000 actinobacteria strains.</title>
        <authorList>
            <person name="Klenk H.-P."/>
        </authorList>
    </citation>
    <scope>NUCLEOTIDE SEQUENCE [LARGE SCALE GENOMIC DNA]</scope>
    <source>
        <strain evidence="1 2">DSM 44598</strain>
    </source>
</reference>
<protein>
    <submittedName>
        <fullName evidence="1">Uncharacterized protein</fullName>
    </submittedName>
</protein>
<comment type="caution">
    <text evidence="1">The sequence shown here is derived from an EMBL/GenBank/DDBJ whole genome shotgun (WGS) entry which is preliminary data.</text>
</comment>
<dbReference type="AlphaFoldDB" id="A0A840WZS8"/>
<name>A0A840WZS8_9ACTN</name>
<organism evidence="1 2">
    <name type="scientific">Nocardiopsis metallicus</name>
    <dbReference type="NCBI Taxonomy" id="179819"/>
    <lineage>
        <taxon>Bacteria</taxon>
        <taxon>Bacillati</taxon>
        <taxon>Actinomycetota</taxon>
        <taxon>Actinomycetes</taxon>
        <taxon>Streptosporangiales</taxon>
        <taxon>Nocardiopsidaceae</taxon>
        <taxon>Nocardiopsis</taxon>
    </lineage>
</organism>
<gene>
    <name evidence="1" type="ORF">HNR07_006855</name>
</gene>
<accession>A0A840WZS8</accession>